<feature type="transmembrane region" description="Helical" evidence="2">
    <location>
        <begin position="766"/>
        <end position="788"/>
    </location>
</feature>
<keyword evidence="2" id="KW-0812">Transmembrane</keyword>
<feature type="transmembrane region" description="Helical" evidence="2">
    <location>
        <begin position="636"/>
        <end position="659"/>
    </location>
</feature>
<feature type="compositionally biased region" description="Low complexity" evidence="1">
    <location>
        <begin position="51"/>
        <end position="67"/>
    </location>
</feature>
<feature type="transmembrane region" description="Helical" evidence="2">
    <location>
        <begin position="423"/>
        <end position="441"/>
    </location>
</feature>
<name>A0ABT1XPB3_9SPHN</name>
<feature type="transmembrane region" description="Helical" evidence="2">
    <location>
        <begin position="559"/>
        <end position="577"/>
    </location>
</feature>
<dbReference type="Proteomes" id="UP001206067">
    <property type="component" value="Unassembled WGS sequence"/>
</dbReference>
<feature type="transmembrane region" description="Helical" evidence="2">
    <location>
        <begin position="800"/>
        <end position="821"/>
    </location>
</feature>
<dbReference type="EMBL" id="JANKHH010000003">
    <property type="protein sequence ID" value="MCR2833084.1"/>
    <property type="molecule type" value="Genomic_DNA"/>
</dbReference>
<proteinExistence type="predicted"/>
<feature type="transmembrane region" description="Helical" evidence="2">
    <location>
        <begin position="934"/>
        <end position="952"/>
    </location>
</feature>
<feature type="transmembrane region" description="Helical" evidence="2">
    <location>
        <begin position="508"/>
        <end position="529"/>
    </location>
</feature>
<organism evidence="3 4">
    <name type="scientific">Parerythrobacter lacustris</name>
    <dbReference type="NCBI Taxonomy" id="2969984"/>
    <lineage>
        <taxon>Bacteria</taxon>
        <taxon>Pseudomonadati</taxon>
        <taxon>Pseudomonadota</taxon>
        <taxon>Alphaproteobacteria</taxon>
        <taxon>Sphingomonadales</taxon>
        <taxon>Erythrobacteraceae</taxon>
        <taxon>Parerythrobacter</taxon>
    </lineage>
</organism>
<feature type="region of interest" description="Disordered" evidence="1">
    <location>
        <begin position="50"/>
        <end position="80"/>
    </location>
</feature>
<feature type="transmembrane region" description="Helical" evidence="2">
    <location>
        <begin position="166"/>
        <end position="187"/>
    </location>
</feature>
<evidence type="ECO:0000313" key="3">
    <source>
        <dbReference type="EMBL" id="MCR2833084.1"/>
    </source>
</evidence>
<feature type="transmembrane region" description="Helical" evidence="2">
    <location>
        <begin position="298"/>
        <end position="319"/>
    </location>
</feature>
<keyword evidence="2" id="KW-1133">Transmembrane helix</keyword>
<feature type="transmembrane region" description="Helical" evidence="2">
    <location>
        <begin position="247"/>
        <end position="266"/>
    </location>
</feature>
<feature type="transmembrane region" description="Helical" evidence="2">
    <location>
        <begin position="272"/>
        <end position="291"/>
    </location>
</feature>
<feature type="transmembrane region" description="Helical" evidence="2">
    <location>
        <begin position="325"/>
        <end position="344"/>
    </location>
</feature>
<evidence type="ECO:0000256" key="1">
    <source>
        <dbReference type="SAM" id="MobiDB-lite"/>
    </source>
</evidence>
<keyword evidence="4" id="KW-1185">Reference proteome</keyword>
<feature type="transmembrane region" description="Helical" evidence="2">
    <location>
        <begin position="958"/>
        <end position="976"/>
    </location>
</feature>
<dbReference type="PANTHER" id="PTHR38434">
    <property type="entry name" value="BLL2549 PROTEIN"/>
    <property type="match status" value="1"/>
</dbReference>
<gene>
    <name evidence="3" type="ORF">NSO95_03930</name>
</gene>
<feature type="transmembrane region" description="Helical" evidence="2">
    <location>
        <begin position="351"/>
        <end position="371"/>
    </location>
</feature>
<feature type="transmembrane region" description="Helical" evidence="2">
    <location>
        <begin position="220"/>
        <end position="240"/>
    </location>
</feature>
<feature type="transmembrane region" description="Helical" evidence="2">
    <location>
        <begin position="478"/>
        <end position="496"/>
    </location>
</feature>
<feature type="transmembrane region" description="Helical" evidence="2">
    <location>
        <begin position="377"/>
        <end position="394"/>
    </location>
</feature>
<dbReference type="PIRSF" id="PIRSF035905">
    <property type="entry name" value="UCP035905_mp"/>
    <property type="match status" value="1"/>
</dbReference>
<feature type="transmembrane region" description="Helical" evidence="2">
    <location>
        <begin position="453"/>
        <end position="472"/>
    </location>
</feature>
<feature type="transmembrane region" description="Helical" evidence="2">
    <location>
        <begin position="132"/>
        <end position="154"/>
    </location>
</feature>
<accession>A0ABT1XPB3</accession>
<dbReference type="RefSeq" id="WP_257594854.1">
    <property type="nucleotide sequence ID" value="NZ_JANKHH010000003.1"/>
</dbReference>
<feature type="transmembrane region" description="Helical" evidence="2">
    <location>
        <begin position="833"/>
        <end position="854"/>
    </location>
</feature>
<evidence type="ECO:0000256" key="2">
    <source>
        <dbReference type="SAM" id="Phobius"/>
    </source>
</evidence>
<evidence type="ECO:0000313" key="4">
    <source>
        <dbReference type="Proteomes" id="UP001206067"/>
    </source>
</evidence>
<dbReference type="InterPro" id="IPR019286">
    <property type="entry name" value="DUF2339_TM"/>
</dbReference>
<dbReference type="PANTHER" id="PTHR38434:SF1">
    <property type="entry name" value="BLL2549 PROTEIN"/>
    <property type="match status" value="1"/>
</dbReference>
<feature type="transmembrane region" description="Helical" evidence="2">
    <location>
        <begin position="904"/>
        <end position="922"/>
    </location>
</feature>
<dbReference type="Pfam" id="PF10101">
    <property type="entry name" value="DUF2339"/>
    <property type="match status" value="1"/>
</dbReference>
<feature type="transmembrane region" description="Helical" evidence="2">
    <location>
        <begin position="736"/>
        <end position="754"/>
    </location>
</feature>
<reference evidence="3 4" key="1">
    <citation type="submission" date="2022-08" db="EMBL/GenBank/DDBJ databases">
        <title>Polyphasic taxonomy analysis of Qipengyuania sp.RS5-5.</title>
        <authorList>
            <person name="Xamxidin M."/>
            <person name="Wu M."/>
        </authorList>
    </citation>
    <scope>NUCLEOTIDE SEQUENCE [LARGE SCALE GENOMIC DNA]</scope>
    <source>
        <strain evidence="3 4">RS5-5</strain>
    </source>
</reference>
<feature type="transmembrane region" description="Helical" evidence="2">
    <location>
        <begin position="401"/>
        <end position="417"/>
    </location>
</feature>
<feature type="transmembrane region" description="Helical" evidence="2">
    <location>
        <begin position="598"/>
        <end position="616"/>
    </location>
</feature>
<dbReference type="InterPro" id="IPR014600">
    <property type="entry name" value="UCP035905_mem"/>
</dbReference>
<feature type="transmembrane region" description="Helical" evidence="2">
    <location>
        <begin position="866"/>
        <end position="884"/>
    </location>
</feature>
<sequence>MTGLVILVLGLATVVLWTRADRLDRRLRVIEPRLDMLEFALSGSRQAEAGSAVPVPQASEAVSAAEPVAPPPAERDEEPRRATIIPAMREEPVVRSEPIEEAAAPSEELAAELAEPAELPNHRRPRFDFEDLFGRLLPIWAGGVALAVAGFFLVRYSIEQGLLGPTVRTALGFLFGTGLIAGAELAYRQEHRIADPRVRQALAGAGLATLYASFYMAGSLYGLIGPGAAFVGLALVTAAAIGLSFRFGLPSAILGLVGGFAAPVLVSSDETNLPLLALYLALVTGGLSFAGQRQGRSWLALAALAGGLGWGVLMLLSGVTGSADIVALGGYIVLLGAVIPAFTGGPSAPPLLRAAIAAIAALQLAALVSIAGYDPTAWSLYLLLAAALAFFAWREPRMREASGFAALLALWMLGMWSDAPTQGFVAVTAGLTAVFALVPLAHVWRRSERITDVAQIVLVPLGLAALVCFQFWRELGENGLAFTALGFAAIPTAACWRRWKPLAERLDYVALAPLAASAILIIAAGWFVVPPWAAPLPPALVAAGVVGLAFRREQGAVSTLAWIGIALAGLALIATGMDGQEFDRLAAIREPAIEGQTLLRWFALLLAPVLLALRPARTPSRFVGEVVGTGIAYGLAAQFLPGVALGWLMAVAAVGLALLPQRRMAAASTALAISLGWAVEPLFMWLTYAGQSLGGEAMLMAGELGWRDIALRIAPPLVALGAMARSADSDSRETRAALLAGFGILAAVAGHIAFKQVFAISTPEQFMTYGLAERTVWQAILIVAAAAMYRFADRVPGLKLAAALTVGASLAHFTLYSLLLHNPMVVAQAVGPWPLANLVLAGFAVALGGVALLRQLAPEEMPLARRACDVATMGLIVLGALLLLRQAFAGTILLDPPVGGTEDLLRSLLGIVLAIGFLGWGAYRQSRSWRIGSLVLMLVAVLKVFLLDAAGLEGLARIASFMALGFSLIGIGWFYTRQLSGGAGENRGEAKKNEMPS</sequence>
<comment type="caution">
    <text evidence="3">The sequence shown here is derived from an EMBL/GenBank/DDBJ whole genome shotgun (WGS) entry which is preliminary data.</text>
</comment>
<protein>
    <submittedName>
        <fullName evidence="3">DUF2339 domain-containing protein</fullName>
    </submittedName>
</protein>
<keyword evidence="2" id="KW-0472">Membrane</keyword>